<dbReference type="OrthoDB" id="1778725at2"/>
<dbReference type="STRING" id="592026.GCWU0000282_002449"/>
<dbReference type="HOGENOM" id="CLU_200302_0_0_9"/>
<gene>
    <name evidence="2" type="ORF">GCWU0000282_002449</name>
</gene>
<evidence type="ECO:0000256" key="1">
    <source>
        <dbReference type="SAM" id="Phobius"/>
    </source>
</evidence>
<proteinExistence type="predicted"/>
<evidence type="ECO:0000313" key="3">
    <source>
        <dbReference type="Proteomes" id="UP000018227"/>
    </source>
</evidence>
<dbReference type="Proteomes" id="UP000018227">
    <property type="component" value="Unassembled WGS sequence"/>
</dbReference>
<name>V2Z5W7_9FIRM</name>
<accession>V2Z5W7</accession>
<dbReference type="AlphaFoldDB" id="V2Z5W7"/>
<evidence type="ECO:0000313" key="2">
    <source>
        <dbReference type="EMBL" id="ESL02315.1"/>
    </source>
</evidence>
<feature type="transmembrane region" description="Helical" evidence="1">
    <location>
        <begin position="12"/>
        <end position="32"/>
    </location>
</feature>
<feature type="transmembrane region" description="Helical" evidence="1">
    <location>
        <begin position="52"/>
        <end position="73"/>
    </location>
</feature>
<keyword evidence="1" id="KW-0812">Transmembrane</keyword>
<keyword evidence="1" id="KW-0472">Membrane</keyword>
<sequence>MSVDDSGIVGQLTAVILTLINSGAGLRAILMLIHIAHAEEDRAAYKKKMKNLLLFVIIANSITGLLATILSYIS</sequence>
<keyword evidence="1" id="KW-1133">Transmembrane helix</keyword>
<protein>
    <submittedName>
        <fullName evidence="2">Uncharacterized protein</fullName>
    </submittedName>
</protein>
<dbReference type="EMBL" id="ACIL03000016">
    <property type="protein sequence ID" value="ESL02315.1"/>
    <property type="molecule type" value="Genomic_DNA"/>
</dbReference>
<keyword evidence="3" id="KW-1185">Reference proteome</keyword>
<reference evidence="2 3" key="1">
    <citation type="submission" date="2013-06" db="EMBL/GenBank/DDBJ databases">
        <authorList>
            <person name="Weinstock G."/>
            <person name="Sodergren E."/>
            <person name="Clifton S."/>
            <person name="Fulton L."/>
            <person name="Fulton B."/>
            <person name="Courtney L."/>
            <person name="Fronick C."/>
            <person name="Harrison M."/>
            <person name="Strong C."/>
            <person name="Farmer C."/>
            <person name="Delahaunty K."/>
            <person name="Markovic C."/>
            <person name="Hall O."/>
            <person name="Minx P."/>
            <person name="Tomlinson C."/>
            <person name="Mitreva M."/>
            <person name="Nelson J."/>
            <person name="Hou S."/>
            <person name="Wollam A."/>
            <person name="Pepin K.H."/>
            <person name="Johnson M."/>
            <person name="Bhonagiri V."/>
            <person name="Nash W.E."/>
            <person name="Warren W."/>
            <person name="Chinwalla A."/>
            <person name="Mardis E.R."/>
            <person name="Wilson R.K."/>
        </authorList>
    </citation>
    <scope>NUCLEOTIDE SEQUENCE [LARGE SCALE GENOMIC DNA]</scope>
    <source>
        <strain evidence="2 3">ATCC 51271</strain>
    </source>
</reference>
<organism evidence="2 3">
    <name type="scientific">Catonella morbi ATCC 51271</name>
    <dbReference type="NCBI Taxonomy" id="592026"/>
    <lineage>
        <taxon>Bacteria</taxon>
        <taxon>Bacillati</taxon>
        <taxon>Bacillota</taxon>
        <taxon>Clostridia</taxon>
        <taxon>Lachnospirales</taxon>
        <taxon>Lachnospiraceae</taxon>
        <taxon>Catonella</taxon>
    </lineage>
</organism>
<comment type="caution">
    <text evidence="2">The sequence shown here is derived from an EMBL/GenBank/DDBJ whole genome shotgun (WGS) entry which is preliminary data.</text>
</comment>
<dbReference type="RefSeq" id="WP_023355309.1">
    <property type="nucleotide sequence ID" value="NZ_KI535369.1"/>
</dbReference>